<feature type="transmembrane region" description="Helical" evidence="12">
    <location>
        <begin position="18"/>
        <end position="39"/>
    </location>
</feature>
<feature type="region of interest" description="Disordered" evidence="13">
    <location>
        <begin position="273"/>
        <end position="316"/>
    </location>
</feature>
<dbReference type="GO" id="GO:0015031">
    <property type="term" value="P:protein transport"/>
    <property type="evidence" value="ECO:0007669"/>
    <property type="project" value="UniProtKB-KW"/>
</dbReference>
<feature type="transmembrane region" description="Helical" evidence="12">
    <location>
        <begin position="218"/>
        <end position="236"/>
    </location>
</feature>
<dbReference type="InterPro" id="IPR001708">
    <property type="entry name" value="YidC/ALB3/OXA1/COX18"/>
</dbReference>
<feature type="domain" description="Membrane insertase YidC/Oxa/ALB C-terminal" evidence="14">
    <location>
        <begin position="72"/>
        <end position="259"/>
    </location>
</feature>
<comment type="similarity">
    <text evidence="12">Belongs to the OXA1/ALB3/YidC family. Type 2 subfamily.</text>
</comment>
<dbReference type="Proteomes" id="UP000198538">
    <property type="component" value="Unassembled WGS sequence"/>
</dbReference>
<keyword evidence="9" id="KW-0564">Palmitate</keyword>
<dbReference type="NCBIfam" id="TIGR03592">
    <property type="entry name" value="yidC_oxa1_cterm"/>
    <property type="match status" value="1"/>
</dbReference>
<keyword evidence="10 12" id="KW-0143">Chaperone</keyword>
<dbReference type="GO" id="GO:0005886">
    <property type="term" value="C:plasma membrane"/>
    <property type="evidence" value="ECO:0007669"/>
    <property type="project" value="UniProtKB-SubCell"/>
</dbReference>
<sequence length="316" mass="35017">MEQHTNKRFTLTSGKGRIYGLIVILFAVMLLAGCSNNVSEINSSTPGFFNHYIVFPLSYLIQHIASIFSGSYGVAIIVITLVIRLALLPLMMRQAKSQQGTRVIMNAMKPELDAIKKKYEGKNDTANRQKLSEETMALYKKHKFNPLNIGCLPLLIQLPILSGIYTAIRLTPELSSHSFLWFKLGAPDYVLAVIVAVIYLIQAKVSQANMAPEQRKQFAIMGYISPLMMAFFSFSAPAAMPLYWTVGGSFLVLQTLLFRKLYPVEHPQVAEVTELSTQKPDHIKGAKSTKSAKNTNSAKNTQNAGNSKRSAKPAKS</sequence>
<accession>A0A1G5KY73</accession>
<keyword evidence="6 12" id="KW-0653">Protein transport</keyword>
<proteinExistence type="inferred from homology"/>
<dbReference type="RefSeq" id="WP_244159424.1">
    <property type="nucleotide sequence ID" value="NZ_FMVM01000018.1"/>
</dbReference>
<dbReference type="GO" id="GO:0032977">
    <property type="term" value="F:membrane insertase activity"/>
    <property type="evidence" value="ECO:0007669"/>
    <property type="project" value="InterPro"/>
</dbReference>
<dbReference type="PANTHER" id="PTHR12428">
    <property type="entry name" value="OXA1"/>
    <property type="match status" value="1"/>
</dbReference>
<keyword evidence="7 12" id="KW-1133">Transmembrane helix</keyword>
<name>A0A1G5KY73_9BACL</name>
<evidence type="ECO:0000256" key="13">
    <source>
        <dbReference type="SAM" id="MobiDB-lite"/>
    </source>
</evidence>
<feature type="compositionally biased region" description="Polar residues" evidence="13">
    <location>
        <begin position="288"/>
        <end position="308"/>
    </location>
</feature>
<dbReference type="STRING" id="582692.SAMN05720606_1185"/>
<comment type="function">
    <text evidence="12">Required for the insertion and/or proper folding and/or complex formation of integral membrane proteins into the membrane. Involved in integration of membrane proteins that insert both dependently and independently of the Sec translocase complex, as well as at least some lipoproteins.</text>
</comment>
<evidence type="ECO:0000256" key="10">
    <source>
        <dbReference type="ARBA" id="ARBA00023186"/>
    </source>
</evidence>
<reference evidence="16" key="1">
    <citation type="submission" date="2016-10" db="EMBL/GenBank/DDBJ databases">
        <authorList>
            <person name="Varghese N."/>
            <person name="Submissions S."/>
        </authorList>
    </citation>
    <scope>NUCLEOTIDE SEQUENCE [LARGE SCALE GENOMIC DNA]</scope>
    <source>
        <strain evidence="16">BL9</strain>
    </source>
</reference>
<organism evidence="15 16">
    <name type="scientific">Paenibacillus polysaccharolyticus</name>
    <dbReference type="NCBI Taxonomy" id="582692"/>
    <lineage>
        <taxon>Bacteria</taxon>
        <taxon>Bacillati</taxon>
        <taxon>Bacillota</taxon>
        <taxon>Bacilli</taxon>
        <taxon>Bacillales</taxon>
        <taxon>Paenibacillaceae</taxon>
        <taxon>Paenibacillus</taxon>
    </lineage>
</organism>
<evidence type="ECO:0000256" key="3">
    <source>
        <dbReference type="ARBA" id="ARBA00022475"/>
    </source>
</evidence>
<gene>
    <name evidence="12" type="primary">yidC</name>
    <name evidence="15" type="ORF">SAMN05720606_1185</name>
</gene>
<keyword evidence="8 12" id="KW-0472">Membrane</keyword>
<feature type="transmembrane region" description="Helical" evidence="12">
    <location>
        <begin position="188"/>
        <end position="206"/>
    </location>
</feature>
<keyword evidence="5 12" id="KW-0732">Signal</keyword>
<evidence type="ECO:0000256" key="11">
    <source>
        <dbReference type="ARBA" id="ARBA00023288"/>
    </source>
</evidence>
<evidence type="ECO:0000256" key="2">
    <source>
        <dbReference type="ARBA" id="ARBA00022448"/>
    </source>
</evidence>
<dbReference type="PROSITE" id="PS51257">
    <property type="entry name" value="PROKAR_LIPOPROTEIN"/>
    <property type="match status" value="1"/>
</dbReference>
<evidence type="ECO:0000256" key="12">
    <source>
        <dbReference type="HAMAP-Rule" id="MF_01811"/>
    </source>
</evidence>
<dbReference type="InterPro" id="IPR047196">
    <property type="entry name" value="YidC_ALB_C"/>
</dbReference>
<keyword evidence="11 12" id="KW-0449">Lipoprotein</keyword>
<evidence type="ECO:0000313" key="15">
    <source>
        <dbReference type="EMBL" id="SCZ05562.1"/>
    </source>
</evidence>
<keyword evidence="16" id="KW-1185">Reference proteome</keyword>
<evidence type="ECO:0000256" key="4">
    <source>
        <dbReference type="ARBA" id="ARBA00022692"/>
    </source>
</evidence>
<keyword evidence="3 12" id="KW-1003">Cell membrane</keyword>
<comment type="subcellular location">
    <subcellularLocation>
        <location evidence="1 12">Cell membrane</location>
        <topology evidence="1 12">Multi-pass membrane protein</topology>
    </subcellularLocation>
</comment>
<dbReference type="GO" id="GO:0051205">
    <property type="term" value="P:protein insertion into membrane"/>
    <property type="evidence" value="ECO:0007669"/>
    <property type="project" value="TreeGrafter"/>
</dbReference>
<evidence type="ECO:0000256" key="9">
    <source>
        <dbReference type="ARBA" id="ARBA00023139"/>
    </source>
</evidence>
<feature type="transmembrane region" description="Helical" evidence="12">
    <location>
        <begin position="59"/>
        <end position="87"/>
    </location>
</feature>
<dbReference type="CDD" id="cd20070">
    <property type="entry name" value="5TM_YidC_Alb3"/>
    <property type="match status" value="1"/>
</dbReference>
<evidence type="ECO:0000256" key="1">
    <source>
        <dbReference type="ARBA" id="ARBA00004651"/>
    </source>
</evidence>
<dbReference type="PANTHER" id="PTHR12428:SF65">
    <property type="entry name" value="CYTOCHROME C OXIDASE ASSEMBLY PROTEIN COX18, MITOCHONDRIAL"/>
    <property type="match status" value="1"/>
</dbReference>
<keyword evidence="2 12" id="KW-0813">Transport</keyword>
<feature type="transmembrane region" description="Helical" evidence="12">
    <location>
        <begin position="147"/>
        <end position="168"/>
    </location>
</feature>
<dbReference type="HAMAP" id="MF_01811">
    <property type="entry name" value="YidC_type2"/>
    <property type="match status" value="1"/>
</dbReference>
<keyword evidence="4 12" id="KW-0812">Transmembrane</keyword>
<evidence type="ECO:0000256" key="6">
    <source>
        <dbReference type="ARBA" id="ARBA00022927"/>
    </source>
</evidence>
<dbReference type="Pfam" id="PF02096">
    <property type="entry name" value="60KD_IMP"/>
    <property type="match status" value="1"/>
</dbReference>
<evidence type="ECO:0000256" key="8">
    <source>
        <dbReference type="ARBA" id="ARBA00023136"/>
    </source>
</evidence>
<evidence type="ECO:0000313" key="16">
    <source>
        <dbReference type="Proteomes" id="UP000198538"/>
    </source>
</evidence>
<evidence type="ECO:0000256" key="5">
    <source>
        <dbReference type="ARBA" id="ARBA00022729"/>
    </source>
</evidence>
<dbReference type="InterPro" id="IPR028055">
    <property type="entry name" value="YidC/Oxa/ALB_C"/>
</dbReference>
<evidence type="ECO:0000256" key="7">
    <source>
        <dbReference type="ARBA" id="ARBA00022989"/>
    </source>
</evidence>
<dbReference type="AlphaFoldDB" id="A0A1G5KY73"/>
<protein>
    <recommendedName>
        <fullName evidence="12">Membrane protein insertase YidC</fullName>
    </recommendedName>
    <alternativeName>
        <fullName evidence="12">Foldase YidC</fullName>
    </alternativeName>
    <alternativeName>
        <fullName evidence="12">Membrane integrase YidC</fullName>
    </alternativeName>
    <alternativeName>
        <fullName evidence="12">Membrane protein YidC</fullName>
    </alternativeName>
</protein>
<dbReference type="InterPro" id="IPR023060">
    <property type="entry name" value="YidC/YidC1/YidC2_Firmicutes"/>
</dbReference>
<evidence type="ECO:0000259" key="14">
    <source>
        <dbReference type="Pfam" id="PF02096"/>
    </source>
</evidence>
<dbReference type="EMBL" id="FMVM01000018">
    <property type="protein sequence ID" value="SCZ05562.1"/>
    <property type="molecule type" value="Genomic_DNA"/>
</dbReference>